<organism evidence="7 8">
    <name type="scientific">Terasakiispira papahanaumokuakeensis</name>
    <dbReference type="NCBI Taxonomy" id="197479"/>
    <lineage>
        <taxon>Bacteria</taxon>
        <taxon>Pseudomonadati</taxon>
        <taxon>Pseudomonadota</taxon>
        <taxon>Gammaproteobacteria</taxon>
        <taxon>Oceanospirillales</taxon>
        <taxon>Terasakiispira</taxon>
    </lineage>
</organism>
<feature type="transmembrane region" description="Helical" evidence="6">
    <location>
        <begin position="176"/>
        <end position="193"/>
    </location>
</feature>
<dbReference type="EMBL" id="MDTQ01000001">
    <property type="protein sequence ID" value="ODC02345.1"/>
    <property type="molecule type" value="Genomic_DNA"/>
</dbReference>
<dbReference type="AlphaFoldDB" id="A0A1E2V6R3"/>
<feature type="transmembrane region" description="Helical" evidence="6">
    <location>
        <begin position="55"/>
        <end position="72"/>
    </location>
</feature>
<keyword evidence="3 6" id="KW-0812">Transmembrane</keyword>
<evidence type="ECO:0000256" key="6">
    <source>
        <dbReference type="SAM" id="Phobius"/>
    </source>
</evidence>
<evidence type="ECO:0000256" key="5">
    <source>
        <dbReference type="ARBA" id="ARBA00023136"/>
    </source>
</evidence>
<dbReference type="PANTHER" id="PTHR33545">
    <property type="entry name" value="UPF0750 MEMBRANE PROTEIN YITT-RELATED"/>
    <property type="match status" value="1"/>
</dbReference>
<dbReference type="Pfam" id="PF02588">
    <property type="entry name" value="YitT_membrane"/>
    <property type="match status" value="1"/>
</dbReference>
<dbReference type="STRING" id="197479.BFW38_01105"/>
<evidence type="ECO:0000313" key="8">
    <source>
        <dbReference type="Proteomes" id="UP000094291"/>
    </source>
</evidence>
<keyword evidence="8" id="KW-1185">Reference proteome</keyword>
<evidence type="ECO:0000256" key="2">
    <source>
        <dbReference type="ARBA" id="ARBA00022475"/>
    </source>
</evidence>
<dbReference type="RefSeq" id="WP_068996729.1">
    <property type="nucleotide sequence ID" value="NZ_MDTQ01000001.1"/>
</dbReference>
<sequence>MTTVDPVQHSLLEDMVAMLLGTALVALGIAFYTHAQLLTGSTAGMAFLLTYASDWRFGPLFFLINIPFYIFGVMQMGWRFTCRTFVAVGLVSLFSELTPQWVTFSTLAPAYAAILGGLMMGVGFLILFRHKASLGGVNILSLYLQDRYGIRAGKFQMGVDVCIVAMAFWVVPWPQVLLSVLGAVAMNLVVALNHRSGRYIGVS</sequence>
<reference evidence="7 8" key="1">
    <citation type="submission" date="2016-08" db="EMBL/GenBank/DDBJ databases">
        <authorList>
            <person name="Seilhamer J.J."/>
        </authorList>
    </citation>
    <scope>NUCLEOTIDE SEQUENCE [LARGE SCALE GENOMIC DNA]</scope>
    <source>
        <strain evidence="7 8">PH27A</strain>
    </source>
</reference>
<protein>
    <recommendedName>
        <fullName evidence="9">YitT family protein</fullName>
    </recommendedName>
</protein>
<dbReference type="InterPro" id="IPR051461">
    <property type="entry name" value="UPF0750_membrane"/>
</dbReference>
<keyword evidence="4 6" id="KW-1133">Transmembrane helix</keyword>
<feature type="transmembrane region" description="Helical" evidence="6">
    <location>
        <begin position="16"/>
        <end position="35"/>
    </location>
</feature>
<dbReference type="PANTHER" id="PTHR33545:SF5">
    <property type="entry name" value="UPF0750 MEMBRANE PROTEIN YITT"/>
    <property type="match status" value="1"/>
</dbReference>
<proteinExistence type="predicted"/>
<feature type="transmembrane region" description="Helical" evidence="6">
    <location>
        <begin position="148"/>
        <end position="170"/>
    </location>
</feature>
<keyword evidence="5 6" id="KW-0472">Membrane</keyword>
<name>A0A1E2V6R3_9GAMM</name>
<dbReference type="GO" id="GO:0005886">
    <property type="term" value="C:plasma membrane"/>
    <property type="evidence" value="ECO:0007669"/>
    <property type="project" value="UniProtKB-SubCell"/>
</dbReference>
<evidence type="ECO:0000256" key="1">
    <source>
        <dbReference type="ARBA" id="ARBA00004651"/>
    </source>
</evidence>
<feature type="transmembrane region" description="Helical" evidence="6">
    <location>
        <begin position="108"/>
        <end position="128"/>
    </location>
</feature>
<evidence type="ECO:0008006" key="9">
    <source>
        <dbReference type="Google" id="ProtNLM"/>
    </source>
</evidence>
<evidence type="ECO:0000313" key="7">
    <source>
        <dbReference type="EMBL" id="ODC02345.1"/>
    </source>
</evidence>
<accession>A0A1E2V6R3</accession>
<dbReference type="Proteomes" id="UP000094291">
    <property type="component" value="Unassembled WGS sequence"/>
</dbReference>
<comment type="subcellular location">
    <subcellularLocation>
        <location evidence="1">Cell membrane</location>
        <topology evidence="1">Multi-pass membrane protein</topology>
    </subcellularLocation>
</comment>
<dbReference type="OrthoDB" id="3296441at2"/>
<evidence type="ECO:0000256" key="4">
    <source>
        <dbReference type="ARBA" id="ARBA00022989"/>
    </source>
</evidence>
<comment type="caution">
    <text evidence="7">The sequence shown here is derived from an EMBL/GenBank/DDBJ whole genome shotgun (WGS) entry which is preliminary data.</text>
</comment>
<evidence type="ECO:0000256" key="3">
    <source>
        <dbReference type="ARBA" id="ARBA00022692"/>
    </source>
</evidence>
<dbReference type="InterPro" id="IPR003740">
    <property type="entry name" value="YitT"/>
</dbReference>
<keyword evidence="2" id="KW-1003">Cell membrane</keyword>
<gene>
    <name evidence="7" type="ORF">BFW38_01105</name>
</gene>